<keyword evidence="8" id="KW-0576">Peroxisome</keyword>
<dbReference type="GeneID" id="110123501"/>
<dbReference type="CDD" id="cd00826">
    <property type="entry name" value="nondecarbox_cond_enzymes"/>
    <property type="match status" value="1"/>
</dbReference>
<dbReference type="InterPro" id="IPR002155">
    <property type="entry name" value="Thiolase"/>
</dbReference>
<comment type="subcellular location">
    <subcellularLocation>
        <location evidence="1">Peroxisome</location>
    </subcellularLocation>
</comment>
<evidence type="ECO:0000256" key="4">
    <source>
        <dbReference type="ARBA" id="ARBA00022679"/>
    </source>
</evidence>
<evidence type="ECO:0000256" key="1">
    <source>
        <dbReference type="ARBA" id="ARBA00004275"/>
    </source>
</evidence>
<evidence type="ECO:0000256" key="7">
    <source>
        <dbReference type="ARBA" id="ARBA00023121"/>
    </source>
</evidence>
<keyword evidence="6" id="KW-0445">Lipid transport</keyword>
<proteinExistence type="predicted"/>
<dbReference type="RefSeq" id="XP_070324249.1">
    <property type="nucleotide sequence ID" value="XM_070468148.1"/>
</dbReference>
<dbReference type="SUPFAM" id="SSF53901">
    <property type="entry name" value="Thiolase-like"/>
    <property type="match status" value="2"/>
</dbReference>
<keyword evidence="5" id="KW-0809">Transit peptide</keyword>
<evidence type="ECO:0000256" key="8">
    <source>
        <dbReference type="ARBA" id="ARBA00023140"/>
    </source>
</evidence>
<dbReference type="InterPro" id="IPR055140">
    <property type="entry name" value="Thiolase_C_2"/>
</dbReference>
<dbReference type="PANTHER" id="PTHR42870:SF1">
    <property type="entry name" value="NON-SPECIFIC LIPID-TRANSFER PROTEIN-LIKE 2"/>
    <property type="match status" value="1"/>
</dbReference>
<feature type="domain" description="Thiolase N-terminal" evidence="10">
    <location>
        <begin position="14"/>
        <end position="239"/>
    </location>
</feature>
<dbReference type="InterPro" id="IPR020616">
    <property type="entry name" value="Thiolase_N"/>
</dbReference>
<protein>
    <recommendedName>
        <fullName evidence="2">propanoyl-CoA C-acyltransferase</fullName>
        <ecNumber evidence="2">2.3.1.176</ecNumber>
    </recommendedName>
    <alternativeName>
        <fullName evidence="9">Propanoyl-CoA C-acyltransferase</fullName>
    </alternativeName>
</protein>
<evidence type="ECO:0000313" key="13">
    <source>
        <dbReference type="RefSeq" id="XP_070324249.1"/>
    </source>
</evidence>
<dbReference type="Proteomes" id="UP001652640">
    <property type="component" value="Chromosome 5"/>
</dbReference>
<dbReference type="PROSITE" id="PS00737">
    <property type="entry name" value="THIOLASE_2"/>
    <property type="match status" value="1"/>
</dbReference>
<evidence type="ECO:0000256" key="9">
    <source>
        <dbReference type="ARBA" id="ARBA00032316"/>
    </source>
</evidence>
<evidence type="ECO:0000256" key="2">
    <source>
        <dbReference type="ARBA" id="ARBA00012352"/>
    </source>
</evidence>
<gene>
    <name evidence="13" type="primary">SCP2</name>
</gene>
<dbReference type="EC" id="2.3.1.176" evidence="2"/>
<sequence length="426" mass="45977">MSLSASQSLLRNRVFVVGVGMTKFTKPGVENARDYPDLAKEAGQKALADAQIPYSAVEQACIGYVYGDSTSGQRAIYHGLGLTGIPIINVNNNCSTGSTALFVARQLVQGGLADCVLALGFEKMEKGPLALSTPNRANPVDKHLQVLINKYGLSAHPIAPQMFGGAGKEHMEKYGTTLEHFAKIGWKNHKHSVNNPYSQFQKEYSLDEVMTSRKIFDFLTVLQCCPTSDGAAAAILASEAFVQKHDLKSKAVEILAQEMVTDMPSSFEEKSIIKMVGFDMSKEAARKCYEKSGLRPSDIDVIELHDCFSSNELITYEALGLCPEGQGGKLVERGDNTYGGKWVINPSGGLISKGHPLGATGLAQCAELCWQLRGEAGKRQVPGAKVALQHNLGLGGAAVVTLYKMGFPEAARDWKLLGSQQPHQIN</sequence>
<evidence type="ECO:0000256" key="6">
    <source>
        <dbReference type="ARBA" id="ARBA00023055"/>
    </source>
</evidence>
<accession>A0ABM4I8V3</accession>
<dbReference type="InterPro" id="IPR020613">
    <property type="entry name" value="Thiolase_CS"/>
</dbReference>
<keyword evidence="7" id="KW-0446">Lipid-binding</keyword>
<evidence type="ECO:0000259" key="10">
    <source>
        <dbReference type="Pfam" id="PF00108"/>
    </source>
</evidence>
<keyword evidence="4" id="KW-0808">Transferase</keyword>
<evidence type="ECO:0000259" key="11">
    <source>
        <dbReference type="Pfam" id="PF22691"/>
    </source>
</evidence>
<dbReference type="PIRSF" id="PIRSF000429">
    <property type="entry name" value="Ac-CoA_Ac_transf"/>
    <property type="match status" value="1"/>
</dbReference>
<evidence type="ECO:0000313" key="12">
    <source>
        <dbReference type="Proteomes" id="UP001652640"/>
    </source>
</evidence>
<name>A0ABM4I8V3_ODOVR</name>
<reference evidence="12" key="1">
    <citation type="journal article" date="2022" name="J. Hered.">
        <title>A De Novo Chromosome-Level Genome Assembly of the White-Tailed Deer, Odocoileus Virginianus.</title>
        <authorList>
            <person name="London E.W."/>
            <person name="Roca A.L."/>
            <person name="Novakofski J.E."/>
            <person name="Mateus-Pinilla N.E."/>
        </authorList>
    </citation>
    <scope>NUCLEOTIDE SEQUENCE [LARGE SCALE GENOMIC DNA]</scope>
</reference>
<dbReference type="NCBIfam" id="NF006102">
    <property type="entry name" value="PRK08256.1"/>
    <property type="match status" value="1"/>
</dbReference>
<dbReference type="Pfam" id="PF22691">
    <property type="entry name" value="Thiolase_C_1"/>
    <property type="match status" value="1"/>
</dbReference>
<feature type="domain" description="Thiolase C-terminal" evidence="11">
    <location>
        <begin position="278"/>
        <end position="398"/>
    </location>
</feature>
<dbReference type="Gene3D" id="3.40.47.10">
    <property type="match status" value="1"/>
</dbReference>
<dbReference type="PROSITE" id="PS00098">
    <property type="entry name" value="THIOLASE_1"/>
    <property type="match status" value="1"/>
</dbReference>
<evidence type="ECO:0000256" key="3">
    <source>
        <dbReference type="ARBA" id="ARBA00022448"/>
    </source>
</evidence>
<dbReference type="PANTHER" id="PTHR42870">
    <property type="entry name" value="ACETYL-COA C-ACETYLTRANSFERASE"/>
    <property type="match status" value="1"/>
</dbReference>
<dbReference type="Pfam" id="PF00108">
    <property type="entry name" value="Thiolase_N"/>
    <property type="match status" value="1"/>
</dbReference>
<evidence type="ECO:0000256" key="5">
    <source>
        <dbReference type="ARBA" id="ARBA00022946"/>
    </source>
</evidence>
<dbReference type="InterPro" id="IPR016039">
    <property type="entry name" value="Thiolase-like"/>
</dbReference>
<keyword evidence="12" id="KW-1185">Reference proteome</keyword>
<keyword evidence="3" id="KW-0813">Transport</keyword>
<dbReference type="InterPro" id="IPR020615">
    <property type="entry name" value="Thiolase_acyl_enz_int_AS"/>
</dbReference>
<organism evidence="12 13">
    <name type="scientific">Odocoileus virginianus</name>
    <name type="common">White-tailed deer</name>
    <dbReference type="NCBI Taxonomy" id="9874"/>
    <lineage>
        <taxon>Eukaryota</taxon>
        <taxon>Metazoa</taxon>
        <taxon>Chordata</taxon>
        <taxon>Craniata</taxon>
        <taxon>Vertebrata</taxon>
        <taxon>Euteleostomi</taxon>
        <taxon>Mammalia</taxon>
        <taxon>Eutheria</taxon>
        <taxon>Laurasiatheria</taxon>
        <taxon>Artiodactyla</taxon>
        <taxon>Ruminantia</taxon>
        <taxon>Pecora</taxon>
        <taxon>Cervidae</taxon>
        <taxon>Odocoileinae</taxon>
        <taxon>Odocoileus</taxon>
    </lineage>
</organism>
<reference evidence="13" key="2">
    <citation type="submission" date="2025-08" db="UniProtKB">
        <authorList>
            <consortium name="RefSeq"/>
        </authorList>
    </citation>
    <scope>IDENTIFICATION</scope>
    <source>
        <tissue evidence="13">Tongue muscle</tissue>
    </source>
</reference>